<proteinExistence type="predicted"/>
<dbReference type="AlphaFoldDB" id="A0A0R3X171"/>
<sequence>MTGLPYPGPPPPPYEQWDLCACCQKDRGDNMDWVESLLEEHASMHMHRRIFRADDLAQSVSSSHGVSEIAAPRLQSLVFTFLTNPQIGSWEDMKTVFNGL</sequence>
<reference evidence="1 2" key="2">
    <citation type="submission" date="2018-11" db="EMBL/GenBank/DDBJ databases">
        <authorList>
            <consortium name="Pathogen Informatics"/>
        </authorList>
    </citation>
    <scope>NUCLEOTIDE SEQUENCE [LARGE SCALE GENOMIC DNA]</scope>
</reference>
<reference evidence="3" key="1">
    <citation type="submission" date="2017-02" db="UniProtKB">
        <authorList>
            <consortium name="WormBaseParasite"/>
        </authorList>
    </citation>
    <scope>IDENTIFICATION</scope>
</reference>
<gene>
    <name evidence="1" type="ORF">TTAC_LOCUS6913</name>
</gene>
<name>A0A0R3X171_HYDTA</name>
<evidence type="ECO:0000313" key="1">
    <source>
        <dbReference type="EMBL" id="VDM31197.1"/>
    </source>
</evidence>
<accession>A0A0R3X171</accession>
<dbReference type="WBParaSite" id="TTAC_0000692801-mRNA-1">
    <property type="protein sequence ID" value="TTAC_0000692801-mRNA-1"/>
    <property type="gene ID" value="TTAC_0000692801"/>
</dbReference>
<protein>
    <submittedName>
        <fullName evidence="3">Ovate family protein</fullName>
    </submittedName>
</protein>
<dbReference type="Proteomes" id="UP000274429">
    <property type="component" value="Unassembled WGS sequence"/>
</dbReference>
<dbReference type="EMBL" id="UYWX01020331">
    <property type="protein sequence ID" value="VDM31197.1"/>
    <property type="molecule type" value="Genomic_DNA"/>
</dbReference>
<evidence type="ECO:0000313" key="3">
    <source>
        <dbReference type="WBParaSite" id="TTAC_0000692801-mRNA-1"/>
    </source>
</evidence>
<evidence type="ECO:0000313" key="2">
    <source>
        <dbReference type="Proteomes" id="UP000274429"/>
    </source>
</evidence>
<keyword evidence="2" id="KW-1185">Reference proteome</keyword>
<organism evidence="3">
    <name type="scientific">Hydatigena taeniaeformis</name>
    <name type="common">Feline tapeworm</name>
    <name type="synonym">Taenia taeniaeformis</name>
    <dbReference type="NCBI Taxonomy" id="6205"/>
    <lineage>
        <taxon>Eukaryota</taxon>
        <taxon>Metazoa</taxon>
        <taxon>Spiralia</taxon>
        <taxon>Lophotrochozoa</taxon>
        <taxon>Platyhelminthes</taxon>
        <taxon>Cestoda</taxon>
        <taxon>Eucestoda</taxon>
        <taxon>Cyclophyllidea</taxon>
        <taxon>Taeniidae</taxon>
        <taxon>Hydatigera</taxon>
    </lineage>
</organism>